<gene>
    <name evidence="2" type="ORF">MELIAE_LOCUS5201</name>
</gene>
<dbReference type="Pfam" id="PF02958">
    <property type="entry name" value="EcKL"/>
    <property type="match status" value="1"/>
</dbReference>
<accession>A0A9P0B163</accession>
<evidence type="ECO:0000313" key="2">
    <source>
        <dbReference type="EMBL" id="CAH0553111.1"/>
    </source>
</evidence>
<dbReference type="InterPro" id="IPR015897">
    <property type="entry name" value="CHK_kinase-like"/>
</dbReference>
<dbReference type="Proteomes" id="UP001154078">
    <property type="component" value="Chromosome 3"/>
</dbReference>
<dbReference type="SUPFAM" id="SSF56112">
    <property type="entry name" value="Protein kinase-like (PK-like)"/>
    <property type="match status" value="1"/>
</dbReference>
<dbReference type="PANTHER" id="PTHR11012">
    <property type="entry name" value="PROTEIN KINASE-LIKE DOMAIN-CONTAINING"/>
    <property type="match status" value="1"/>
</dbReference>
<evidence type="ECO:0000259" key="1">
    <source>
        <dbReference type="SMART" id="SM00587"/>
    </source>
</evidence>
<evidence type="ECO:0000313" key="3">
    <source>
        <dbReference type="Proteomes" id="UP001154078"/>
    </source>
</evidence>
<dbReference type="InterPro" id="IPR004119">
    <property type="entry name" value="EcKL"/>
</dbReference>
<protein>
    <recommendedName>
        <fullName evidence="1">CHK kinase-like domain-containing protein</fullName>
    </recommendedName>
</protein>
<dbReference type="SMART" id="SM00587">
    <property type="entry name" value="CHK"/>
    <property type="match status" value="1"/>
</dbReference>
<name>A0A9P0B163_BRAAE</name>
<keyword evidence="3" id="KW-1185">Reference proteome</keyword>
<dbReference type="OrthoDB" id="191037at2759"/>
<dbReference type="InterPro" id="IPR011009">
    <property type="entry name" value="Kinase-like_dom_sf"/>
</dbReference>
<dbReference type="PANTHER" id="PTHR11012:SF55">
    <property type="entry name" value="BHLH DOMAIN-CONTAINING PROTEIN"/>
    <property type="match status" value="1"/>
</dbReference>
<proteinExistence type="predicted"/>
<reference evidence="2" key="1">
    <citation type="submission" date="2021-12" db="EMBL/GenBank/DDBJ databases">
        <authorList>
            <person name="King R."/>
        </authorList>
    </citation>
    <scope>NUCLEOTIDE SEQUENCE</scope>
</reference>
<organism evidence="2 3">
    <name type="scientific">Brassicogethes aeneus</name>
    <name type="common">Rape pollen beetle</name>
    <name type="synonym">Meligethes aeneus</name>
    <dbReference type="NCBI Taxonomy" id="1431903"/>
    <lineage>
        <taxon>Eukaryota</taxon>
        <taxon>Metazoa</taxon>
        <taxon>Ecdysozoa</taxon>
        <taxon>Arthropoda</taxon>
        <taxon>Hexapoda</taxon>
        <taxon>Insecta</taxon>
        <taxon>Pterygota</taxon>
        <taxon>Neoptera</taxon>
        <taxon>Endopterygota</taxon>
        <taxon>Coleoptera</taxon>
        <taxon>Polyphaga</taxon>
        <taxon>Cucujiformia</taxon>
        <taxon>Nitidulidae</taxon>
        <taxon>Meligethinae</taxon>
        <taxon>Brassicogethes</taxon>
    </lineage>
</organism>
<dbReference type="AlphaFoldDB" id="A0A9P0B163"/>
<sequence>MVKSKVHNVKELLVHSLGEEIEVVDQNTFILTAPGEHYGSIMLGLDVTVKKNNGKEEVLNLVAKLIPQSEVLKIAFDIFVTFKKEVFAYTKTIPTLIALQKEKNVPKNKILDVFPKCFGARVCLDENKNQVDEDGVLIFENLKLQGYKTEDRLIGFDLDSARIVVQDLAKFHAVPLGLKLLKPEVFKEKVLPALIHNNGLEQLPPEVGMAFHNSIMDGAHNIPELEHLLERLQYIVDDAFKNPYVNRPPPNEPWGTMAHSDFWVSNTMLLRGNDGKPLKNKIVDLQIMRYASAVRDLVFFLFTSVTNSVLNEHIDEFIKLYYDTFVDTLNDLNIDLTPFSWNAYLAELNEVAPTEVYHILIMLKPICTEKGKVQSSLEDFQDSDWSRKDLLGPNHRRKLRDTVLALDKKGWL</sequence>
<feature type="domain" description="CHK kinase-like" evidence="1">
    <location>
        <begin position="137"/>
        <end position="331"/>
    </location>
</feature>
<dbReference type="EMBL" id="OV121134">
    <property type="protein sequence ID" value="CAH0553111.1"/>
    <property type="molecule type" value="Genomic_DNA"/>
</dbReference>